<dbReference type="PANTHER" id="PTHR12083:SF9">
    <property type="entry name" value="BIFUNCTIONAL POLYNUCLEOTIDE PHOSPHATASE_KINASE"/>
    <property type="match status" value="1"/>
</dbReference>
<evidence type="ECO:0000313" key="2">
    <source>
        <dbReference type="EMBL" id="KAF5324589.1"/>
    </source>
</evidence>
<dbReference type="GO" id="GO:0006281">
    <property type="term" value="P:DNA repair"/>
    <property type="evidence" value="ECO:0007669"/>
    <property type="project" value="TreeGrafter"/>
</dbReference>
<dbReference type="OrthoDB" id="19045at2759"/>
<dbReference type="SUPFAM" id="SSF56784">
    <property type="entry name" value="HAD-like"/>
    <property type="match status" value="1"/>
</dbReference>
<dbReference type="Gene3D" id="3.40.50.300">
    <property type="entry name" value="P-loop containing nucleotide triphosphate hydrolases"/>
    <property type="match status" value="1"/>
</dbReference>
<comment type="caution">
    <text evidence="2">The sequence shown here is derived from an EMBL/GenBank/DDBJ whole genome shotgun (WGS) entry which is preliminary data.</text>
</comment>
<dbReference type="InterPro" id="IPR023214">
    <property type="entry name" value="HAD_sf"/>
</dbReference>
<dbReference type="GO" id="GO:0046403">
    <property type="term" value="F:polynucleotide 3'-phosphatase activity"/>
    <property type="evidence" value="ECO:0007669"/>
    <property type="project" value="TreeGrafter"/>
</dbReference>
<protein>
    <recommendedName>
        <fullName evidence="4">PNK3P-domain-containing protein</fullName>
    </recommendedName>
</protein>
<reference evidence="2 3" key="1">
    <citation type="journal article" date="2020" name="ISME J.">
        <title>Uncovering the hidden diversity of litter-decomposition mechanisms in mushroom-forming fungi.</title>
        <authorList>
            <person name="Floudas D."/>
            <person name="Bentzer J."/>
            <person name="Ahren D."/>
            <person name="Johansson T."/>
            <person name="Persson P."/>
            <person name="Tunlid A."/>
        </authorList>
    </citation>
    <scope>NUCLEOTIDE SEQUENCE [LARGE SCALE GENOMIC DNA]</scope>
    <source>
        <strain evidence="2 3">CBS 175.51</strain>
    </source>
</reference>
<dbReference type="SUPFAM" id="SSF52540">
    <property type="entry name" value="P-loop containing nucleoside triphosphate hydrolases"/>
    <property type="match status" value="1"/>
</dbReference>
<dbReference type="InterPro" id="IPR006549">
    <property type="entry name" value="HAD-SF_hydro_IIIA"/>
</dbReference>
<evidence type="ECO:0000313" key="3">
    <source>
        <dbReference type="Proteomes" id="UP000541558"/>
    </source>
</evidence>
<dbReference type="Gene3D" id="3.40.50.1000">
    <property type="entry name" value="HAD superfamily/HAD-like"/>
    <property type="match status" value="1"/>
</dbReference>
<dbReference type="Pfam" id="PF08645">
    <property type="entry name" value="PNK3P"/>
    <property type="match status" value="1"/>
</dbReference>
<evidence type="ECO:0000256" key="1">
    <source>
        <dbReference type="SAM" id="MobiDB-lite"/>
    </source>
</evidence>
<accession>A0A8H5BJJ7</accession>
<dbReference type="GO" id="GO:0046404">
    <property type="term" value="F:ATP-dependent polydeoxyribonucleotide 5'-hydroxyl-kinase activity"/>
    <property type="evidence" value="ECO:0007669"/>
    <property type="project" value="TreeGrafter"/>
</dbReference>
<dbReference type="Pfam" id="PF13671">
    <property type="entry name" value="AAA_33"/>
    <property type="match status" value="1"/>
</dbReference>
<dbReference type="NCBIfam" id="TIGR01664">
    <property type="entry name" value="DNA-3'-Pase"/>
    <property type="match status" value="1"/>
</dbReference>
<proteinExistence type="predicted"/>
<keyword evidence="3" id="KW-1185">Reference proteome</keyword>
<dbReference type="EMBL" id="JAACJK010000164">
    <property type="protein sequence ID" value="KAF5324589.1"/>
    <property type="molecule type" value="Genomic_DNA"/>
</dbReference>
<sequence>MSAPGPSKKRARDEEAAEGSSASAKRKVHPFFQKRSDTQDDVLGEPKPFQWLPSLGPRKTCFHAINLKPVNASKVAALDLDGTVIKADLRHSTDWQWWAPIVPKKLRELHNEGYSIVLISNQNLKAGKLNTWKEKVAKVAKALEDVPFRLLSATEKDEFRKPMPGMYYELEKIFAKDGVQIDKGQSFFVGDAAGRIYSKTKKDFASTDRKWALNVDLKFLTPEEYFLGLPPHPTYELPGFDPNTLPELPEVLPSSSALLPPPLTQELVVFVGFPSLGKTSFFRKHFQAAGYAHINQDTLKTRAKCVSAVVDAVKGGKSCVVDNTNKDAATRKLYIDIAKKNKIPVRCFYFTGSIDLAWHNNLYRAFVQPLAELEVRRDLVPYLAYVQFRDGFEEPGADEEFTEIKRVNFVFEGTEEERRRWSMWLQITGK</sequence>
<dbReference type="GO" id="GO:0003690">
    <property type="term" value="F:double-stranded DNA binding"/>
    <property type="evidence" value="ECO:0007669"/>
    <property type="project" value="TreeGrafter"/>
</dbReference>
<dbReference type="PANTHER" id="PTHR12083">
    <property type="entry name" value="BIFUNCTIONAL POLYNUCLEOTIDE PHOSPHATASE/KINASE"/>
    <property type="match status" value="1"/>
</dbReference>
<evidence type="ECO:0008006" key="4">
    <source>
        <dbReference type="Google" id="ProtNLM"/>
    </source>
</evidence>
<dbReference type="InterPro" id="IPR006551">
    <property type="entry name" value="Polynucleotide_phosphatase"/>
</dbReference>
<dbReference type="AlphaFoldDB" id="A0A8H5BJJ7"/>
<dbReference type="InterPro" id="IPR013954">
    <property type="entry name" value="PNK3P"/>
</dbReference>
<feature type="region of interest" description="Disordered" evidence="1">
    <location>
        <begin position="1"/>
        <end position="40"/>
    </location>
</feature>
<dbReference type="InterPro" id="IPR027417">
    <property type="entry name" value="P-loop_NTPase"/>
</dbReference>
<name>A0A8H5BJJ7_9AGAR</name>
<organism evidence="2 3">
    <name type="scientific">Ephemerocybe angulata</name>
    <dbReference type="NCBI Taxonomy" id="980116"/>
    <lineage>
        <taxon>Eukaryota</taxon>
        <taxon>Fungi</taxon>
        <taxon>Dikarya</taxon>
        <taxon>Basidiomycota</taxon>
        <taxon>Agaricomycotina</taxon>
        <taxon>Agaricomycetes</taxon>
        <taxon>Agaricomycetidae</taxon>
        <taxon>Agaricales</taxon>
        <taxon>Agaricineae</taxon>
        <taxon>Psathyrellaceae</taxon>
        <taxon>Ephemerocybe</taxon>
    </lineage>
</organism>
<dbReference type="InterPro" id="IPR036412">
    <property type="entry name" value="HAD-like_sf"/>
</dbReference>
<gene>
    <name evidence="2" type="ORF">D9611_004453</name>
</gene>
<dbReference type="NCBIfam" id="TIGR01662">
    <property type="entry name" value="HAD-SF-IIIA"/>
    <property type="match status" value="1"/>
</dbReference>
<dbReference type="Proteomes" id="UP000541558">
    <property type="component" value="Unassembled WGS sequence"/>
</dbReference>
<dbReference type="FunFam" id="3.40.50.300:FF:000737">
    <property type="entry name" value="Bifunctional polynucleotide phosphatase/kinase"/>
    <property type="match status" value="1"/>
</dbReference>